<evidence type="ECO:0000256" key="4">
    <source>
        <dbReference type="ARBA" id="ARBA00022723"/>
    </source>
</evidence>
<name>A0A0D6L4L1_9BILA</name>
<dbReference type="PROSITE" id="PS00132">
    <property type="entry name" value="CARBOXYPEPT_ZN_1"/>
    <property type="match status" value="1"/>
</dbReference>
<evidence type="ECO:0000256" key="2">
    <source>
        <dbReference type="ARBA" id="ARBA00005988"/>
    </source>
</evidence>
<keyword evidence="4" id="KW-0479">Metal-binding</keyword>
<organism evidence="10 11">
    <name type="scientific">Ancylostoma ceylanicum</name>
    <dbReference type="NCBI Taxonomy" id="53326"/>
    <lineage>
        <taxon>Eukaryota</taxon>
        <taxon>Metazoa</taxon>
        <taxon>Ecdysozoa</taxon>
        <taxon>Nematoda</taxon>
        <taxon>Chromadorea</taxon>
        <taxon>Rhabditida</taxon>
        <taxon>Rhabditina</taxon>
        <taxon>Rhabditomorpha</taxon>
        <taxon>Strongyloidea</taxon>
        <taxon>Ancylostomatidae</taxon>
        <taxon>Ancylostomatinae</taxon>
        <taxon>Ancylostoma</taxon>
    </lineage>
</organism>
<evidence type="ECO:0000256" key="6">
    <source>
        <dbReference type="ARBA" id="ARBA00022833"/>
    </source>
</evidence>
<dbReference type="InterPro" id="IPR033810">
    <property type="entry name" value="Carboxypeptidase_T"/>
</dbReference>
<gene>
    <name evidence="10" type="ORF">ANCCEY_15009</name>
</gene>
<protein>
    <submittedName>
        <fullName evidence="10">Zinc carboxypeptidase</fullName>
    </submittedName>
</protein>
<evidence type="ECO:0000313" key="11">
    <source>
        <dbReference type="Proteomes" id="UP000054495"/>
    </source>
</evidence>
<comment type="similarity">
    <text evidence="2 8">Belongs to the peptidase M14 family.</text>
</comment>
<keyword evidence="5" id="KW-0378">Hydrolase</keyword>
<feature type="non-terminal residue" evidence="10">
    <location>
        <position position="231"/>
    </location>
</feature>
<evidence type="ECO:0000256" key="3">
    <source>
        <dbReference type="ARBA" id="ARBA00022670"/>
    </source>
</evidence>
<keyword evidence="6" id="KW-0862">Zinc</keyword>
<dbReference type="PANTHER" id="PTHR11705:SF143">
    <property type="entry name" value="SLL0236 PROTEIN"/>
    <property type="match status" value="1"/>
</dbReference>
<proteinExistence type="inferred from homology"/>
<dbReference type="SUPFAM" id="SSF53187">
    <property type="entry name" value="Zn-dependent exopeptidases"/>
    <property type="match status" value="1"/>
</dbReference>
<dbReference type="GO" id="GO:0008270">
    <property type="term" value="F:zinc ion binding"/>
    <property type="evidence" value="ECO:0007669"/>
    <property type="project" value="InterPro"/>
</dbReference>
<dbReference type="CDD" id="cd03859">
    <property type="entry name" value="M14_CPT"/>
    <property type="match status" value="1"/>
</dbReference>
<dbReference type="SMART" id="SM00631">
    <property type="entry name" value="Zn_pept"/>
    <property type="match status" value="1"/>
</dbReference>
<comment type="caution">
    <text evidence="8">Lacks conserved residue(s) required for the propagation of feature annotation.</text>
</comment>
<sequence>MLQELDKMATLYPHLISVKAPIHTFLTWENRPIYHVLISDHPTTDDGDPKVLYSALHHAREPLSMSQLIYYMWYLLENYETSAEVKYLVDNTQLFFVPCVNPDGYIYNETTNPNGGGMHRKNRNPAVGTTNKGVDINRNYGYGWGTTGVSTNQNNDTYPGTAAFSEPETQAMRWLVQNHRIQSALNAHTYGDMLLFPIGRTTSEYADHHDYFLALSAHLTQYNGYEASKSS</sequence>
<evidence type="ECO:0000313" key="10">
    <source>
        <dbReference type="EMBL" id="EPB65909.1"/>
    </source>
</evidence>
<evidence type="ECO:0000259" key="9">
    <source>
        <dbReference type="PROSITE" id="PS52035"/>
    </source>
</evidence>
<dbReference type="PROSITE" id="PS52035">
    <property type="entry name" value="PEPTIDASE_M14"/>
    <property type="match status" value="1"/>
</dbReference>
<keyword evidence="7" id="KW-0482">Metalloprotease</keyword>
<dbReference type="GO" id="GO:0005615">
    <property type="term" value="C:extracellular space"/>
    <property type="evidence" value="ECO:0007669"/>
    <property type="project" value="TreeGrafter"/>
</dbReference>
<evidence type="ECO:0000256" key="7">
    <source>
        <dbReference type="ARBA" id="ARBA00023049"/>
    </source>
</evidence>
<evidence type="ECO:0000256" key="8">
    <source>
        <dbReference type="PROSITE-ProRule" id="PRU01379"/>
    </source>
</evidence>
<evidence type="ECO:0000256" key="1">
    <source>
        <dbReference type="ARBA" id="ARBA00001947"/>
    </source>
</evidence>
<dbReference type="InterPro" id="IPR000834">
    <property type="entry name" value="Peptidase_M14"/>
</dbReference>
<dbReference type="GO" id="GO:0004181">
    <property type="term" value="F:metallocarboxypeptidase activity"/>
    <property type="evidence" value="ECO:0007669"/>
    <property type="project" value="InterPro"/>
</dbReference>
<keyword evidence="10" id="KW-0121">Carboxypeptidase</keyword>
<dbReference type="Gene3D" id="3.40.630.10">
    <property type="entry name" value="Zn peptidases"/>
    <property type="match status" value="1"/>
</dbReference>
<dbReference type="GO" id="GO:0006508">
    <property type="term" value="P:proteolysis"/>
    <property type="evidence" value="ECO:0007669"/>
    <property type="project" value="UniProtKB-KW"/>
</dbReference>
<comment type="cofactor">
    <cofactor evidence="1">
        <name>Zn(2+)</name>
        <dbReference type="ChEBI" id="CHEBI:29105"/>
    </cofactor>
</comment>
<keyword evidence="3" id="KW-0645">Protease</keyword>
<keyword evidence="11" id="KW-1185">Reference proteome</keyword>
<dbReference type="EMBL" id="KE126858">
    <property type="protein sequence ID" value="EPB65909.1"/>
    <property type="molecule type" value="Genomic_DNA"/>
</dbReference>
<dbReference type="PANTHER" id="PTHR11705">
    <property type="entry name" value="PROTEASE FAMILY M14 CARBOXYPEPTIDASE A,B"/>
    <property type="match status" value="1"/>
</dbReference>
<dbReference type="InterPro" id="IPR057246">
    <property type="entry name" value="CARBOXYPEPT_ZN_1"/>
</dbReference>
<dbReference type="AlphaFoldDB" id="A0A0D6L4L1"/>
<feature type="domain" description="Peptidase M14" evidence="9">
    <location>
        <begin position="1"/>
        <end position="231"/>
    </location>
</feature>
<accession>A0A0D6L4L1</accession>
<reference evidence="10 11" key="1">
    <citation type="submission" date="2013-05" db="EMBL/GenBank/DDBJ databases">
        <title>Draft genome of the parasitic nematode Anyclostoma ceylanicum.</title>
        <authorList>
            <person name="Mitreva M."/>
        </authorList>
    </citation>
    <scope>NUCLEOTIDE SEQUENCE [LARGE SCALE GENOMIC DNA]</scope>
</reference>
<dbReference type="Proteomes" id="UP000054495">
    <property type="component" value="Unassembled WGS sequence"/>
</dbReference>
<evidence type="ECO:0000256" key="5">
    <source>
        <dbReference type="ARBA" id="ARBA00022801"/>
    </source>
</evidence>
<dbReference type="Pfam" id="PF00246">
    <property type="entry name" value="Peptidase_M14"/>
    <property type="match status" value="1"/>
</dbReference>